<accession>A0A142IIP5</accession>
<evidence type="ECO:0000313" key="1">
    <source>
        <dbReference type="EMBL" id="AMR59833.1"/>
    </source>
</evidence>
<gene>
    <name evidence="1" type="ORF">SEGD1_186</name>
</gene>
<sequence>MKHFLLPVLLATLAISFFARAGSIELPKVVNDHEYGGQFWCQNSDVQGGSCQIVAMSDNNRYLLVKTMGGVACGDPEYGVINMATGQAESMNYNDNQACSGEAVAEFTRDPGDNALTVIMYDPTIKKNVGINKLDF</sequence>
<proteinExistence type="predicted"/>
<organism evidence="1 2">
    <name type="scientific">Enterobacteria phage SEGD1</name>
    <dbReference type="NCBI Taxonomy" id="1805456"/>
    <lineage>
        <taxon>Viruses</taxon>
        <taxon>Duplodnaviria</taxon>
        <taxon>Heunggongvirae</taxon>
        <taxon>Uroviricota</taxon>
        <taxon>Caudoviricetes</taxon>
        <taxon>Chimalliviridae</taxon>
        <taxon>Seoulvirus</taxon>
        <taxon>Seoulvirus SPN3US</taxon>
    </lineage>
</organism>
<protein>
    <submittedName>
        <fullName evidence="1">Uncharacterized protein</fullName>
    </submittedName>
</protein>
<reference evidence="1 2" key="1">
    <citation type="submission" date="2016-02" db="EMBL/GenBank/DDBJ databases">
        <title>Complete genome sequence of a polyvalent bacteriophage, SEGD1, simultaneously inhibiting both Salmonella enterica and Escherichia coli O157:H7.</title>
        <authorList>
            <person name="Fan J."/>
            <person name="Ma J."/>
        </authorList>
    </citation>
    <scope>NUCLEOTIDE SEQUENCE [LARGE SCALE GENOMIC DNA]</scope>
</reference>
<dbReference type="Proteomes" id="UP000223976">
    <property type="component" value="Segment"/>
</dbReference>
<evidence type="ECO:0000313" key="2">
    <source>
        <dbReference type="Proteomes" id="UP000223976"/>
    </source>
</evidence>
<name>A0A142IIP5_9CAUD</name>
<dbReference type="EMBL" id="KU726251">
    <property type="protein sequence ID" value="AMR59833.1"/>
    <property type="molecule type" value="Genomic_DNA"/>
</dbReference>